<dbReference type="Proteomes" id="UP000886998">
    <property type="component" value="Unassembled WGS sequence"/>
</dbReference>
<reference evidence="1" key="1">
    <citation type="submission" date="2020-08" db="EMBL/GenBank/DDBJ databases">
        <title>Multicomponent nature underlies the extraordinary mechanical properties of spider dragline silk.</title>
        <authorList>
            <person name="Kono N."/>
            <person name="Nakamura H."/>
            <person name="Mori M."/>
            <person name="Yoshida Y."/>
            <person name="Ohtoshi R."/>
            <person name="Malay A.D."/>
            <person name="Moran D.A.P."/>
            <person name="Tomita M."/>
            <person name="Numata K."/>
            <person name="Arakawa K."/>
        </authorList>
    </citation>
    <scope>NUCLEOTIDE SEQUENCE</scope>
</reference>
<sequence>MTLMSGECGVVCNCCFQRKIHHILTLCVMCLESLPCWKMNTTFSTLSIRSLRSIFRCTIWFIMLTIKTKFPTPDEAMQPRAMTEPPPWLRLQWTVKMWKID</sequence>
<gene>
    <name evidence="1" type="ORF">TNIN_111241</name>
</gene>
<accession>A0A8X6XLA2</accession>
<evidence type="ECO:0000313" key="1">
    <source>
        <dbReference type="EMBL" id="GFY54670.1"/>
    </source>
</evidence>
<organism evidence="1 2">
    <name type="scientific">Trichonephila inaurata madagascariensis</name>
    <dbReference type="NCBI Taxonomy" id="2747483"/>
    <lineage>
        <taxon>Eukaryota</taxon>
        <taxon>Metazoa</taxon>
        <taxon>Ecdysozoa</taxon>
        <taxon>Arthropoda</taxon>
        <taxon>Chelicerata</taxon>
        <taxon>Arachnida</taxon>
        <taxon>Araneae</taxon>
        <taxon>Araneomorphae</taxon>
        <taxon>Entelegynae</taxon>
        <taxon>Araneoidea</taxon>
        <taxon>Nephilidae</taxon>
        <taxon>Trichonephila</taxon>
        <taxon>Trichonephila inaurata</taxon>
    </lineage>
</organism>
<name>A0A8X6XLA2_9ARAC</name>
<protein>
    <submittedName>
        <fullName evidence="1">Uncharacterized protein</fullName>
    </submittedName>
</protein>
<dbReference type="AlphaFoldDB" id="A0A8X6XLA2"/>
<comment type="caution">
    <text evidence="1">The sequence shown here is derived from an EMBL/GenBank/DDBJ whole genome shotgun (WGS) entry which is preliminary data.</text>
</comment>
<dbReference type="EMBL" id="BMAV01009984">
    <property type="protein sequence ID" value="GFY54670.1"/>
    <property type="molecule type" value="Genomic_DNA"/>
</dbReference>
<evidence type="ECO:0000313" key="2">
    <source>
        <dbReference type="Proteomes" id="UP000886998"/>
    </source>
</evidence>
<proteinExistence type="predicted"/>
<keyword evidence="2" id="KW-1185">Reference proteome</keyword>